<protein>
    <submittedName>
        <fullName evidence="2">Uncharacterized protein</fullName>
    </submittedName>
</protein>
<feature type="region of interest" description="Disordered" evidence="1">
    <location>
        <begin position="141"/>
        <end position="186"/>
    </location>
</feature>
<feature type="region of interest" description="Disordered" evidence="1">
    <location>
        <begin position="1"/>
        <end position="69"/>
    </location>
</feature>
<feature type="compositionally biased region" description="Low complexity" evidence="1">
    <location>
        <begin position="8"/>
        <end position="25"/>
    </location>
</feature>
<evidence type="ECO:0000313" key="2">
    <source>
        <dbReference type="EMBL" id="TKA51594.1"/>
    </source>
</evidence>
<feature type="compositionally biased region" description="Basic and acidic residues" evidence="1">
    <location>
        <begin position="30"/>
        <end position="42"/>
    </location>
</feature>
<feature type="compositionally biased region" description="Low complexity" evidence="1">
    <location>
        <begin position="169"/>
        <end position="186"/>
    </location>
</feature>
<reference evidence="2 3" key="1">
    <citation type="submission" date="2017-03" db="EMBL/GenBank/DDBJ databases">
        <title>Genomes of endolithic fungi from Antarctica.</title>
        <authorList>
            <person name="Coleine C."/>
            <person name="Masonjones S."/>
            <person name="Stajich J.E."/>
        </authorList>
    </citation>
    <scope>NUCLEOTIDE SEQUENCE [LARGE SCALE GENOMIC DNA]</scope>
    <source>
        <strain evidence="2 3">CCFEE 5187</strain>
    </source>
</reference>
<name>A0A4U0VQB4_9PEZI</name>
<keyword evidence="3" id="KW-1185">Reference proteome</keyword>
<organism evidence="2 3">
    <name type="scientific">Cryomyces minteri</name>
    <dbReference type="NCBI Taxonomy" id="331657"/>
    <lineage>
        <taxon>Eukaryota</taxon>
        <taxon>Fungi</taxon>
        <taxon>Dikarya</taxon>
        <taxon>Ascomycota</taxon>
        <taxon>Pezizomycotina</taxon>
        <taxon>Dothideomycetes</taxon>
        <taxon>Dothideomycetes incertae sedis</taxon>
        <taxon>Cryomyces</taxon>
    </lineage>
</organism>
<sequence length="186" mass="20990">MFKRKSDTTATASMTTATSAKKAQTLPETPPHDVGIEVHETNEANEALLSDGRANGHLESTTGRSNQAFGGFDATALDYGSSDETKDNFLDRYFIGVEYTPLEGTGLHKDTIKDLRQHWQWDRATIGEPNPTVIVELVSSKLDKESEEEAERKEAQHEEEVQQLHKHYQQQARQQQRICAQQHQLQ</sequence>
<dbReference type="EMBL" id="NAJN01002524">
    <property type="protein sequence ID" value="TKA51594.1"/>
    <property type="molecule type" value="Genomic_DNA"/>
</dbReference>
<proteinExistence type="predicted"/>
<feature type="compositionally biased region" description="Polar residues" evidence="1">
    <location>
        <begin position="58"/>
        <end position="68"/>
    </location>
</feature>
<dbReference type="Proteomes" id="UP000308768">
    <property type="component" value="Unassembled WGS sequence"/>
</dbReference>
<accession>A0A4U0VQB4</accession>
<evidence type="ECO:0000256" key="1">
    <source>
        <dbReference type="SAM" id="MobiDB-lite"/>
    </source>
</evidence>
<comment type="caution">
    <text evidence="2">The sequence shown here is derived from an EMBL/GenBank/DDBJ whole genome shotgun (WGS) entry which is preliminary data.</text>
</comment>
<feature type="compositionally biased region" description="Basic and acidic residues" evidence="1">
    <location>
        <begin position="150"/>
        <end position="163"/>
    </location>
</feature>
<gene>
    <name evidence="2" type="ORF">B0A49_12250</name>
</gene>
<dbReference type="AlphaFoldDB" id="A0A4U0VQB4"/>
<evidence type="ECO:0000313" key="3">
    <source>
        <dbReference type="Proteomes" id="UP000308768"/>
    </source>
</evidence>